<evidence type="ECO:0000313" key="2">
    <source>
        <dbReference type="Proteomes" id="UP000820818"/>
    </source>
</evidence>
<keyword evidence="2" id="KW-1185">Reference proteome</keyword>
<protein>
    <submittedName>
        <fullName evidence="1">Uncharacterized protein</fullName>
    </submittedName>
</protein>
<organism evidence="1 2">
    <name type="scientific">Daphnia sinensis</name>
    <dbReference type="NCBI Taxonomy" id="1820382"/>
    <lineage>
        <taxon>Eukaryota</taxon>
        <taxon>Metazoa</taxon>
        <taxon>Ecdysozoa</taxon>
        <taxon>Arthropoda</taxon>
        <taxon>Crustacea</taxon>
        <taxon>Branchiopoda</taxon>
        <taxon>Diplostraca</taxon>
        <taxon>Cladocera</taxon>
        <taxon>Anomopoda</taxon>
        <taxon>Daphniidae</taxon>
        <taxon>Daphnia</taxon>
        <taxon>Daphnia similis group</taxon>
    </lineage>
</organism>
<sequence>MEKLSSMSPFFPRSLFSHGRCTSIYFRSHIFCFLDAKGGAAQRDVPWDFLQAV</sequence>
<dbReference type="EMBL" id="WJBH02000009">
    <property type="protein sequence ID" value="KAI9552818.1"/>
    <property type="molecule type" value="Genomic_DNA"/>
</dbReference>
<reference evidence="1 2" key="1">
    <citation type="submission" date="2022-05" db="EMBL/GenBank/DDBJ databases">
        <title>A multi-omics perspective on studying reproductive biology in Daphnia sinensis.</title>
        <authorList>
            <person name="Jia J."/>
        </authorList>
    </citation>
    <scope>NUCLEOTIDE SEQUENCE [LARGE SCALE GENOMIC DNA]</scope>
    <source>
        <strain evidence="1 2">WSL</strain>
    </source>
</reference>
<evidence type="ECO:0000313" key="1">
    <source>
        <dbReference type="EMBL" id="KAI9552818.1"/>
    </source>
</evidence>
<accession>A0AAD5KZC3</accession>
<comment type="caution">
    <text evidence="1">The sequence shown here is derived from an EMBL/GenBank/DDBJ whole genome shotgun (WGS) entry which is preliminary data.</text>
</comment>
<dbReference type="AlphaFoldDB" id="A0AAD5KZC3"/>
<gene>
    <name evidence="1" type="ORF">GHT06_020700</name>
</gene>
<name>A0AAD5KZC3_9CRUS</name>
<dbReference type="Proteomes" id="UP000820818">
    <property type="component" value="Linkage Group LG9"/>
</dbReference>
<proteinExistence type="predicted"/>